<reference evidence="1" key="1">
    <citation type="submission" date="2020-03" db="EMBL/GenBank/DDBJ databases">
        <title>The deep terrestrial virosphere.</title>
        <authorList>
            <person name="Holmfeldt K."/>
            <person name="Nilsson E."/>
            <person name="Simone D."/>
            <person name="Lopez-Fernandez M."/>
            <person name="Wu X."/>
            <person name="de Brujin I."/>
            <person name="Lundin D."/>
            <person name="Andersson A."/>
            <person name="Bertilsson S."/>
            <person name="Dopson M."/>
        </authorList>
    </citation>
    <scope>NUCLEOTIDE SEQUENCE</scope>
    <source>
        <strain evidence="1">MM171B00553</strain>
    </source>
</reference>
<accession>A0A6M3M946</accession>
<dbReference type="EMBL" id="MT143860">
    <property type="protein sequence ID" value="QJB03778.1"/>
    <property type="molecule type" value="Genomic_DNA"/>
</dbReference>
<protein>
    <submittedName>
        <fullName evidence="1">Uncharacterized protein</fullName>
    </submittedName>
</protein>
<dbReference type="AlphaFoldDB" id="A0A6M3M946"/>
<gene>
    <name evidence="1" type="ORF">MM171B00553_0025</name>
</gene>
<sequence>MTKSKVITIFADVKISQMQQDTATSKVYVNFVERKELISIVVNRLKVLLGTERAIDVCNNALSYNVITPQLLSEVTGLPYRTILSKTTLNRISDSELKICYPFASIKGKGPKFIVFDENCESLVRSQYEL</sequence>
<proteinExistence type="predicted"/>
<name>A0A6M3M946_9ZZZZ</name>
<evidence type="ECO:0000313" key="1">
    <source>
        <dbReference type="EMBL" id="QJB03778.1"/>
    </source>
</evidence>
<organism evidence="1">
    <name type="scientific">viral metagenome</name>
    <dbReference type="NCBI Taxonomy" id="1070528"/>
    <lineage>
        <taxon>unclassified sequences</taxon>
        <taxon>metagenomes</taxon>
        <taxon>organismal metagenomes</taxon>
    </lineage>
</organism>